<dbReference type="GO" id="GO:0016740">
    <property type="term" value="F:transferase activity"/>
    <property type="evidence" value="ECO:0007669"/>
    <property type="project" value="UniProtKB-KW"/>
</dbReference>
<dbReference type="SUPFAM" id="SSF141000">
    <property type="entry name" value="Glu-tRNAGln amidotransferase C subunit"/>
    <property type="match status" value="1"/>
</dbReference>
<dbReference type="PANTHER" id="PTHR15004">
    <property type="entry name" value="GLUTAMYL-TRNA(GLN) AMIDOTRANSFERASE SUBUNIT C, MITOCHONDRIAL"/>
    <property type="match status" value="1"/>
</dbReference>
<accession>A0A2D2Q210</accession>
<dbReference type="EMBL" id="CP018092">
    <property type="protein sequence ID" value="ATS18516.1"/>
    <property type="molecule type" value="Genomic_DNA"/>
</dbReference>
<evidence type="ECO:0000313" key="4">
    <source>
        <dbReference type="Proteomes" id="UP000231057"/>
    </source>
</evidence>
<dbReference type="RefSeq" id="WP_099798865.1">
    <property type="nucleotide sequence ID" value="NZ_CP018092.1"/>
</dbReference>
<dbReference type="EC" id="6.3.5.-" evidence="2"/>
<evidence type="ECO:0000256" key="2">
    <source>
        <dbReference type="HAMAP-Rule" id="MF_00122"/>
    </source>
</evidence>
<dbReference type="GO" id="GO:0006412">
    <property type="term" value="P:translation"/>
    <property type="evidence" value="ECO:0007669"/>
    <property type="project" value="UniProtKB-UniRule"/>
</dbReference>
<proteinExistence type="inferred from homology"/>
<dbReference type="OrthoDB" id="9813938at2"/>
<dbReference type="GO" id="GO:0006450">
    <property type="term" value="P:regulation of translational fidelity"/>
    <property type="evidence" value="ECO:0007669"/>
    <property type="project" value="InterPro"/>
</dbReference>
<evidence type="ECO:0000256" key="1">
    <source>
        <dbReference type="ARBA" id="ARBA00022917"/>
    </source>
</evidence>
<comment type="subunit">
    <text evidence="2">Heterotrimer of A, B and C subunits.</text>
</comment>
<protein>
    <recommendedName>
        <fullName evidence="2">Aspartyl/glutamyl-tRNA(Asn/Gln) amidotransferase subunit C</fullName>
        <shortName evidence="2">Asp/Glu-ADT subunit C</shortName>
        <ecNumber evidence="2">6.3.5.-</ecNumber>
    </recommendedName>
</protein>
<reference evidence="3 4" key="1">
    <citation type="submission" date="2016-11" db="EMBL/GenBank/DDBJ databases">
        <title>Complete genome sequence of thermophilic cyanobacteria strain Synechococcus sp. PCC6715.</title>
        <authorList>
            <person name="Tang J."/>
            <person name="Daroch M."/>
            <person name="Liang Y."/>
            <person name="Jiang D."/>
            <person name="Shah M."/>
        </authorList>
    </citation>
    <scope>NUCLEOTIDE SEQUENCE [LARGE SCALE GENOMIC DNA]</scope>
    <source>
        <strain evidence="3 4">PCC 6715</strain>
    </source>
</reference>
<dbReference type="GO" id="GO:0005524">
    <property type="term" value="F:ATP binding"/>
    <property type="evidence" value="ECO:0007669"/>
    <property type="project" value="UniProtKB-KW"/>
</dbReference>
<sequence>MGTKVITAEDVRKVAHLARLAIEESEIAALTAQLDSILDYVNQLSELEVSTVAPTTRAIEVSNVTRPDTLSTDANREDLLAIAPDREDDFFRVPKII</sequence>
<dbReference type="Gene3D" id="1.10.20.60">
    <property type="entry name" value="Glu-tRNAGln amidotransferase C subunit, N-terminal domain"/>
    <property type="match status" value="1"/>
</dbReference>
<dbReference type="InterPro" id="IPR036113">
    <property type="entry name" value="Asp/Glu-ADT_sf_sub_c"/>
</dbReference>
<keyword evidence="2" id="KW-0436">Ligase</keyword>
<reference evidence="4" key="2">
    <citation type="journal article" date="2022" name="Front. Microbiol.">
        <title>Comparative Genomic Analysis Revealed Distinct Molecular Components and Organization of CO2-Concentrating Mechanism in Thermophilic Cyanobacteria.</title>
        <authorList>
            <person name="Tang J."/>
            <person name="Zhou H."/>
            <person name="Yao D."/>
            <person name="Riaz S."/>
            <person name="You D."/>
            <person name="Klepacz-Smolka A."/>
            <person name="Daroch M."/>
        </authorList>
    </citation>
    <scope>NUCLEOTIDE SEQUENCE [LARGE SCALE GENOMIC DNA]</scope>
    <source>
        <strain evidence="4">PCC 6715</strain>
    </source>
</reference>
<dbReference type="GO" id="GO:0070681">
    <property type="term" value="P:glutaminyl-tRNAGln biosynthesis via transamidation"/>
    <property type="evidence" value="ECO:0007669"/>
    <property type="project" value="TreeGrafter"/>
</dbReference>
<comment type="catalytic activity">
    <reaction evidence="2">
        <text>L-aspartyl-tRNA(Asn) + L-glutamine + ATP + H2O = L-asparaginyl-tRNA(Asn) + L-glutamate + ADP + phosphate + 2 H(+)</text>
        <dbReference type="Rhea" id="RHEA:14513"/>
        <dbReference type="Rhea" id="RHEA-COMP:9674"/>
        <dbReference type="Rhea" id="RHEA-COMP:9677"/>
        <dbReference type="ChEBI" id="CHEBI:15377"/>
        <dbReference type="ChEBI" id="CHEBI:15378"/>
        <dbReference type="ChEBI" id="CHEBI:29985"/>
        <dbReference type="ChEBI" id="CHEBI:30616"/>
        <dbReference type="ChEBI" id="CHEBI:43474"/>
        <dbReference type="ChEBI" id="CHEBI:58359"/>
        <dbReference type="ChEBI" id="CHEBI:78515"/>
        <dbReference type="ChEBI" id="CHEBI:78516"/>
        <dbReference type="ChEBI" id="CHEBI:456216"/>
    </reaction>
</comment>
<keyword evidence="1 2" id="KW-0648">Protein biosynthesis</keyword>
<organism evidence="3 4">
    <name type="scientific">Parathermosynechococcus lividus PCC 6715</name>
    <dbReference type="NCBI Taxonomy" id="1917166"/>
    <lineage>
        <taxon>Bacteria</taxon>
        <taxon>Bacillati</taxon>
        <taxon>Cyanobacteriota</taxon>
        <taxon>Cyanophyceae</taxon>
        <taxon>Acaryochloridales</taxon>
        <taxon>Thermosynechococcaceae</taxon>
        <taxon>Parathermosynechococcus</taxon>
    </lineage>
</organism>
<dbReference type="Pfam" id="PF02686">
    <property type="entry name" value="GatC"/>
    <property type="match status" value="1"/>
</dbReference>
<keyword evidence="4" id="KW-1185">Reference proteome</keyword>
<dbReference type="Proteomes" id="UP000231057">
    <property type="component" value="Chromosome"/>
</dbReference>
<comment type="catalytic activity">
    <reaction evidence="2">
        <text>L-glutamyl-tRNA(Gln) + L-glutamine + ATP + H2O = L-glutaminyl-tRNA(Gln) + L-glutamate + ADP + phosphate + H(+)</text>
        <dbReference type="Rhea" id="RHEA:17521"/>
        <dbReference type="Rhea" id="RHEA-COMP:9681"/>
        <dbReference type="Rhea" id="RHEA-COMP:9684"/>
        <dbReference type="ChEBI" id="CHEBI:15377"/>
        <dbReference type="ChEBI" id="CHEBI:15378"/>
        <dbReference type="ChEBI" id="CHEBI:29985"/>
        <dbReference type="ChEBI" id="CHEBI:30616"/>
        <dbReference type="ChEBI" id="CHEBI:43474"/>
        <dbReference type="ChEBI" id="CHEBI:58359"/>
        <dbReference type="ChEBI" id="CHEBI:78520"/>
        <dbReference type="ChEBI" id="CHEBI:78521"/>
        <dbReference type="ChEBI" id="CHEBI:456216"/>
    </reaction>
</comment>
<dbReference type="KEGG" id="slw:BRW62_06830"/>
<dbReference type="AlphaFoldDB" id="A0A2D2Q210"/>
<keyword evidence="2" id="KW-0547">Nucleotide-binding</keyword>
<dbReference type="NCBIfam" id="TIGR00135">
    <property type="entry name" value="gatC"/>
    <property type="match status" value="1"/>
</dbReference>
<keyword evidence="2" id="KW-0067">ATP-binding</keyword>
<dbReference type="HAMAP" id="MF_00122">
    <property type="entry name" value="GatC"/>
    <property type="match status" value="1"/>
</dbReference>
<comment type="similarity">
    <text evidence="2">Belongs to the GatC family.</text>
</comment>
<dbReference type="GO" id="GO:0050567">
    <property type="term" value="F:glutaminyl-tRNA synthase (glutamine-hydrolyzing) activity"/>
    <property type="evidence" value="ECO:0007669"/>
    <property type="project" value="UniProtKB-UniRule"/>
</dbReference>
<keyword evidence="3" id="KW-0808">Transferase</keyword>
<dbReference type="GO" id="GO:0050566">
    <property type="term" value="F:asparaginyl-tRNA synthase (glutamine-hydrolyzing) activity"/>
    <property type="evidence" value="ECO:0007669"/>
    <property type="project" value="RHEA"/>
</dbReference>
<gene>
    <name evidence="2" type="primary">gatC</name>
    <name evidence="3" type="ORF">BRW62_06830</name>
</gene>
<dbReference type="InterPro" id="IPR003837">
    <property type="entry name" value="GatC"/>
</dbReference>
<name>A0A2D2Q210_PARLV</name>
<comment type="function">
    <text evidence="2">Allows the formation of correctly charged Asn-tRNA(Asn) or Gln-tRNA(Gln) through the transamidation of misacylated Asp-tRNA(Asn) or Glu-tRNA(Gln) in organisms which lack either or both of asparaginyl-tRNA or glutaminyl-tRNA synthetases. The reaction takes place in the presence of glutamine and ATP through an activated phospho-Asp-tRNA(Asn) or phospho-Glu-tRNA(Gln).</text>
</comment>
<dbReference type="PANTHER" id="PTHR15004:SF0">
    <property type="entry name" value="GLUTAMYL-TRNA(GLN) AMIDOTRANSFERASE SUBUNIT C, MITOCHONDRIAL"/>
    <property type="match status" value="1"/>
</dbReference>
<evidence type="ECO:0000313" key="3">
    <source>
        <dbReference type="EMBL" id="ATS18516.1"/>
    </source>
</evidence>